<protein>
    <submittedName>
        <fullName evidence="2">Uncharacterized protein</fullName>
    </submittedName>
</protein>
<accession>A0ABT2ATT6</accession>
<reference evidence="2 3" key="1">
    <citation type="submission" date="2022-08" db="EMBL/GenBank/DDBJ databases">
        <authorList>
            <person name="Somphong A."/>
            <person name="Phongsopitanun W."/>
        </authorList>
    </citation>
    <scope>NUCLEOTIDE SEQUENCE [LARGE SCALE GENOMIC DNA]</scope>
    <source>
        <strain evidence="2 3">LP11</strain>
    </source>
</reference>
<feature type="region of interest" description="Disordered" evidence="1">
    <location>
        <begin position="57"/>
        <end position="76"/>
    </location>
</feature>
<name>A0ABT2ATT6_9ACTN</name>
<evidence type="ECO:0000256" key="1">
    <source>
        <dbReference type="SAM" id="MobiDB-lite"/>
    </source>
</evidence>
<sequence length="76" mass="7934">MSCSTTCGGRPSRSALRTPPGRIAELLRQAGFALTARLVLEPAEGAERTIATFLAHTPPQADRPVPHARTVGSSPA</sequence>
<dbReference type="EMBL" id="JANUGP010000001">
    <property type="protein sequence ID" value="MCS0599646.1"/>
    <property type="molecule type" value="Genomic_DNA"/>
</dbReference>
<keyword evidence="3" id="KW-1185">Reference proteome</keyword>
<evidence type="ECO:0000313" key="3">
    <source>
        <dbReference type="Proteomes" id="UP001205612"/>
    </source>
</evidence>
<proteinExistence type="predicted"/>
<dbReference type="RefSeq" id="WP_258776413.1">
    <property type="nucleotide sequence ID" value="NZ_JANUGP010000001.1"/>
</dbReference>
<evidence type="ECO:0000313" key="2">
    <source>
        <dbReference type="EMBL" id="MCS0599646.1"/>
    </source>
</evidence>
<gene>
    <name evidence="2" type="ORF">NX794_00080</name>
</gene>
<organism evidence="2 3">
    <name type="scientific">Streptomyces pyxinicus</name>
    <dbReference type="NCBI Taxonomy" id="2970331"/>
    <lineage>
        <taxon>Bacteria</taxon>
        <taxon>Bacillati</taxon>
        <taxon>Actinomycetota</taxon>
        <taxon>Actinomycetes</taxon>
        <taxon>Kitasatosporales</taxon>
        <taxon>Streptomycetaceae</taxon>
        <taxon>Streptomyces</taxon>
    </lineage>
</organism>
<dbReference type="Proteomes" id="UP001205612">
    <property type="component" value="Unassembled WGS sequence"/>
</dbReference>
<comment type="caution">
    <text evidence="2">The sequence shown here is derived from an EMBL/GenBank/DDBJ whole genome shotgun (WGS) entry which is preliminary data.</text>
</comment>